<protein>
    <recommendedName>
        <fullName evidence="5">HTH lysR-type domain-containing protein</fullName>
    </recommendedName>
</protein>
<dbReference type="PANTHER" id="PTHR30346">
    <property type="entry name" value="TRANSCRIPTIONAL DUAL REGULATOR HCAR-RELATED"/>
    <property type="match status" value="1"/>
</dbReference>
<comment type="caution">
    <text evidence="6">The sequence shown here is derived from an EMBL/GenBank/DDBJ whole genome shotgun (WGS) entry which is preliminary data.</text>
</comment>
<dbReference type="InterPro" id="IPR005119">
    <property type="entry name" value="LysR_subst-bd"/>
</dbReference>
<proteinExistence type="inferred from homology"/>
<organism evidence="6 7">
    <name type="scientific">Spongiactinospora rosea</name>
    <dbReference type="NCBI Taxonomy" id="2248750"/>
    <lineage>
        <taxon>Bacteria</taxon>
        <taxon>Bacillati</taxon>
        <taxon>Actinomycetota</taxon>
        <taxon>Actinomycetes</taxon>
        <taxon>Streptosporangiales</taxon>
        <taxon>Streptosporangiaceae</taxon>
        <taxon>Spongiactinospora</taxon>
    </lineage>
</organism>
<dbReference type="Pfam" id="PF03466">
    <property type="entry name" value="LysR_substrate"/>
    <property type="match status" value="1"/>
</dbReference>
<name>A0A366M1B9_9ACTN</name>
<dbReference type="PANTHER" id="PTHR30346:SF29">
    <property type="entry name" value="LYSR SUBSTRATE-BINDING"/>
    <property type="match status" value="1"/>
</dbReference>
<accession>A0A366M1B9</accession>
<evidence type="ECO:0000256" key="2">
    <source>
        <dbReference type="ARBA" id="ARBA00023015"/>
    </source>
</evidence>
<evidence type="ECO:0000256" key="1">
    <source>
        <dbReference type="ARBA" id="ARBA00009437"/>
    </source>
</evidence>
<reference evidence="6 7" key="1">
    <citation type="submission" date="2018-06" db="EMBL/GenBank/DDBJ databases">
        <title>Sphaerisporangium craniellae sp. nov., isolated from a marine sponge in the South China Sea.</title>
        <authorList>
            <person name="Li L."/>
        </authorList>
    </citation>
    <scope>NUCLEOTIDE SEQUENCE [LARGE SCALE GENOMIC DNA]</scope>
    <source>
        <strain evidence="6 7">LHW63015</strain>
    </source>
</reference>
<keyword evidence="3" id="KW-0238">DNA-binding</keyword>
<dbReference type="SUPFAM" id="SSF46785">
    <property type="entry name" value="Winged helix' DNA-binding domain"/>
    <property type="match status" value="1"/>
</dbReference>
<dbReference type="InterPro" id="IPR036390">
    <property type="entry name" value="WH_DNA-bd_sf"/>
</dbReference>
<dbReference type="InterPro" id="IPR036388">
    <property type="entry name" value="WH-like_DNA-bd_sf"/>
</dbReference>
<dbReference type="OrthoDB" id="4131546at2"/>
<dbReference type="Proteomes" id="UP000253303">
    <property type="component" value="Unassembled WGS sequence"/>
</dbReference>
<dbReference type="GO" id="GO:0003700">
    <property type="term" value="F:DNA-binding transcription factor activity"/>
    <property type="evidence" value="ECO:0007669"/>
    <property type="project" value="InterPro"/>
</dbReference>
<keyword evidence="4" id="KW-0804">Transcription</keyword>
<dbReference type="Gene3D" id="1.10.10.10">
    <property type="entry name" value="Winged helix-like DNA-binding domain superfamily/Winged helix DNA-binding domain"/>
    <property type="match status" value="1"/>
</dbReference>
<evidence type="ECO:0000256" key="4">
    <source>
        <dbReference type="ARBA" id="ARBA00023163"/>
    </source>
</evidence>
<evidence type="ECO:0000256" key="3">
    <source>
        <dbReference type="ARBA" id="ARBA00023125"/>
    </source>
</evidence>
<sequence length="267" mass="29331">MSQQLKALEQEAGLALVERGGRQVRLTAAGRILAGHAEEMIARLLAAEEHVRAVGRLGHGRLRLATFRSAGESLLVEAITYFRGHYPAISISVVQGEPEQYMTALRRHELDLALNYDYDGLDPQLDEGLVSEQICAEPILVAVPAGHLPADEPLRLADLAGENWIASTPANAVHRFTERACAQAGFTPRIIMHTDDYHIAQELVARGMGVTFLPEMTARDHHRGVEVHRLTDVDLRRRIHATYRVGGDRVAVVAAIRDVLLAVGARD</sequence>
<comment type="similarity">
    <text evidence="1">Belongs to the LysR transcriptional regulatory family.</text>
</comment>
<keyword evidence="7" id="KW-1185">Reference proteome</keyword>
<dbReference type="InterPro" id="IPR000847">
    <property type="entry name" value="LysR_HTH_N"/>
</dbReference>
<dbReference type="AlphaFoldDB" id="A0A366M1B9"/>
<dbReference type="PROSITE" id="PS50931">
    <property type="entry name" value="HTH_LYSR"/>
    <property type="match status" value="1"/>
</dbReference>
<evidence type="ECO:0000313" key="7">
    <source>
        <dbReference type="Proteomes" id="UP000253303"/>
    </source>
</evidence>
<gene>
    <name evidence="6" type="ORF">DP939_15745</name>
</gene>
<evidence type="ECO:0000313" key="6">
    <source>
        <dbReference type="EMBL" id="RBQ19374.1"/>
    </source>
</evidence>
<dbReference type="GO" id="GO:0032993">
    <property type="term" value="C:protein-DNA complex"/>
    <property type="evidence" value="ECO:0007669"/>
    <property type="project" value="TreeGrafter"/>
</dbReference>
<dbReference type="SUPFAM" id="SSF53850">
    <property type="entry name" value="Periplasmic binding protein-like II"/>
    <property type="match status" value="1"/>
</dbReference>
<feature type="domain" description="HTH lysR-type" evidence="5">
    <location>
        <begin position="1"/>
        <end position="27"/>
    </location>
</feature>
<dbReference type="Pfam" id="PF00126">
    <property type="entry name" value="HTH_1"/>
    <property type="match status" value="1"/>
</dbReference>
<keyword evidence="2" id="KW-0805">Transcription regulation</keyword>
<dbReference type="GO" id="GO:0003677">
    <property type="term" value="F:DNA binding"/>
    <property type="evidence" value="ECO:0007669"/>
    <property type="project" value="UniProtKB-KW"/>
</dbReference>
<dbReference type="EMBL" id="QMEY01000005">
    <property type="protein sequence ID" value="RBQ19374.1"/>
    <property type="molecule type" value="Genomic_DNA"/>
</dbReference>
<evidence type="ECO:0000259" key="5">
    <source>
        <dbReference type="PROSITE" id="PS50931"/>
    </source>
</evidence>
<dbReference type="CDD" id="cd08423">
    <property type="entry name" value="PBP2_LTTR_like_6"/>
    <property type="match status" value="1"/>
</dbReference>
<dbReference type="Gene3D" id="3.40.190.10">
    <property type="entry name" value="Periplasmic binding protein-like II"/>
    <property type="match status" value="2"/>
</dbReference>